<feature type="signal peptide" evidence="1">
    <location>
        <begin position="1"/>
        <end position="32"/>
    </location>
</feature>
<dbReference type="AlphaFoldDB" id="A0A8J5SB82"/>
<protein>
    <recommendedName>
        <fullName evidence="4">Secreted protein</fullName>
    </recommendedName>
</protein>
<organism evidence="2 3">
    <name type="scientific">Zizania palustris</name>
    <name type="common">Northern wild rice</name>
    <dbReference type="NCBI Taxonomy" id="103762"/>
    <lineage>
        <taxon>Eukaryota</taxon>
        <taxon>Viridiplantae</taxon>
        <taxon>Streptophyta</taxon>
        <taxon>Embryophyta</taxon>
        <taxon>Tracheophyta</taxon>
        <taxon>Spermatophyta</taxon>
        <taxon>Magnoliopsida</taxon>
        <taxon>Liliopsida</taxon>
        <taxon>Poales</taxon>
        <taxon>Poaceae</taxon>
        <taxon>BOP clade</taxon>
        <taxon>Oryzoideae</taxon>
        <taxon>Oryzeae</taxon>
        <taxon>Zizaniinae</taxon>
        <taxon>Zizania</taxon>
    </lineage>
</organism>
<evidence type="ECO:0000313" key="3">
    <source>
        <dbReference type="Proteomes" id="UP000729402"/>
    </source>
</evidence>
<dbReference type="Proteomes" id="UP000729402">
    <property type="component" value="Unassembled WGS sequence"/>
</dbReference>
<keyword evidence="1" id="KW-0732">Signal</keyword>
<evidence type="ECO:0000256" key="1">
    <source>
        <dbReference type="SAM" id="SignalP"/>
    </source>
</evidence>
<keyword evidence="3" id="KW-1185">Reference proteome</keyword>
<feature type="chain" id="PRO_5035203526" description="Secreted protein" evidence="1">
    <location>
        <begin position="33"/>
        <end position="109"/>
    </location>
</feature>
<proteinExistence type="predicted"/>
<evidence type="ECO:0008006" key="4">
    <source>
        <dbReference type="Google" id="ProtNLM"/>
    </source>
</evidence>
<gene>
    <name evidence="2" type="ORF">GUJ93_ZPchr0002g23519</name>
</gene>
<dbReference type="EMBL" id="JAAALK010000287">
    <property type="protein sequence ID" value="KAG8059920.1"/>
    <property type="molecule type" value="Genomic_DNA"/>
</dbReference>
<sequence>MPVQGCWWLWRTPTRRWGIAWGLWVHETQVMGLGHGGATGATHVVVRRGHGGLTIVAYGYNGAWALQRRCNRARPRWHKGAAGLGHSSAGAVRFDHNGARVQSDLVVIA</sequence>
<accession>A0A8J5SB82</accession>
<evidence type="ECO:0000313" key="2">
    <source>
        <dbReference type="EMBL" id="KAG8059920.1"/>
    </source>
</evidence>
<comment type="caution">
    <text evidence="2">The sequence shown here is derived from an EMBL/GenBank/DDBJ whole genome shotgun (WGS) entry which is preliminary data.</text>
</comment>
<reference evidence="2" key="1">
    <citation type="journal article" date="2021" name="bioRxiv">
        <title>Whole Genome Assembly and Annotation of Northern Wild Rice, Zizania palustris L., Supports a Whole Genome Duplication in the Zizania Genus.</title>
        <authorList>
            <person name="Haas M."/>
            <person name="Kono T."/>
            <person name="Macchietto M."/>
            <person name="Millas R."/>
            <person name="McGilp L."/>
            <person name="Shao M."/>
            <person name="Duquette J."/>
            <person name="Hirsch C.N."/>
            <person name="Kimball J."/>
        </authorList>
    </citation>
    <scope>NUCLEOTIDE SEQUENCE</scope>
    <source>
        <tissue evidence="2">Fresh leaf tissue</tissue>
    </source>
</reference>
<reference evidence="2" key="2">
    <citation type="submission" date="2021-02" db="EMBL/GenBank/DDBJ databases">
        <authorList>
            <person name="Kimball J.A."/>
            <person name="Haas M.W."/>
            <person name="Macchietto M."/>
            <person name="Kono T."/>
            <person name="Duquette J."/>
            <person name="Shao M."/>
        </authorList>
    </citation>
    <scope>NUCLEOTIDE SEQUENCE</scope>
    <source>
        <tissue evidence="2">Fresh leaf tissue</tissue>
    </source>
</reference>
<name>A0A8J5SB82_ZIZPA</name>